<dbReference type="EMBL" id="VUJU01000227">
    <property type="protein sequence ID" value="KAF0771975.1"/>
    <property type="molecule type" value="Genomic_DNA"/>
</dbReference>
<dbReference type="OrthoDB" id="10038074at2759"/>
<comment type="caution">
    <text evidence="1">The sequence shown here is derived from an EMBL/GenBank/DDBJ whole genome shotgun (WGS) entry which is preliminary data.</text>
</comment>
<organism evidence="1 2">
    <name type="scientific">Aphis craccivora</name>
    <name type="common">Cowpea aphid</name>
    <dbReference type="NCBI Taxonomy" id="307492"/>
    <lineage>
        <taxon>Eukaryota</taxon>
        <taxon>Metazoa</taxon>
        <taxon>Ecdysozoa</taxon>
        <taxon>Arthropoda</taxon>
        <taxon>Hexapoda</taxon>
        <taxon>Insecta</taxon>
        <taxon>Pterygota</taxon>
        <taxon>Neoptera</taxon>
        <taxon>Paraneoptera</taxon>
        <taxon>Hemiptera</taxon>
        <taxon>Sternorrhyncha</taxon>
        <taxon>Aphidomorpha</taxon>
        <taxon>Aphidoidea</taxon>
        <taxon>Aphididae</taxon>
        <taxon>Aphidini</taxon>
        <taxon>Aphis</taxon>
        <taxon>Aphis</taxon>
    </lineage>
</organism>
<dbReference type="AlphaFoldDB" id="A0A6G0ZMH8"/>
<reference evidence="1 2" key="1">
    <citation type="submission" date="2019-08" db="EMBL/GenBank/DDBJ databases">
        <title>Whole genome of Aphis craccivora.</title>
        <authorList>
            <person name="Voronova N.V."/>
            <person name="Shulinski R.S."/>
            <person name="Bandarenka Y.V."/>
            <person name="Zhorov D.G."/>
            <person name="Warner D."/>
        </authorList>
    </citation>
    <scope>NUCLEOTIDE SEQUENCE [LARGE SCALE GENOMIC DNA]</scope>
    <source>
        <strain evidence="1">180601</strain>
        <tissue evidence="1">Whole Body</tissue>
    </source>
</reference>
<dbReference type="GO" id="GO:0003676">
    <property type="term" value="F:nucleic acid binding"/>
    <property type="evidence" value="ECO:0007669"/>
    <property type="project" value="InterPro"/>
</dbReference>
<accession>A0A6G0ZMH8</accession>
<keyword evidence="2" id="KW-1185">Reference proteome</keyword>
<gene>
    <name evidence="1" type="ORF">FWK35_00001536</name>
</gene>
<proteinExistence type="predicted"/>
<name>A0A6G0ZMH8_APHCR</name>
<dbReference type="Proteomes" id="UP000478052">
    <property type="component" value="Unassembled WGS sequence"/>
</dbReference>
<protein>
    <submittedName>
        <fullName evidence="1">SCAN domain-containing protein 3-like</fullName>
    </submittedName>
</protein>
<dbReference type="Gene3D" id="3.30.420.10">
    <property type="entry name" value="Ribonuclease H-like superfamily/Ribonuclease H"/>
    <property type="match status" value="1"/>
</dbReference>
<evidence type="ECO:0000313" key="1">
    <source>
        <dbReference type="EMBL" id="KAF0771975.1"/>
    </source>
</evidence>
<sequence>MADETGWNKSTAKKGLVVQSIITTEMNSRCQIDLIDMQVQSDGEYKFILVYQDYLTKYVLLRPLKDKRAEEVDYVLLDRIKCSPYEAMFDTKAKIGLKSTLLPINIISNLKTEEDLEKALHSISTVTNSNDEIENKEAVPLRINIEENFKTAQNSISTTSKCNNDIENIEVIRENRTESLKNLKVQSIKMKQASENCFCLGEVGQSVTVKIPDVDRAHSDFRNIIGVILSVNNNMYEIGTKEGRLSTLYNRNQFVICKEKFLEVDDVPHRYQNFERQHGNFQIWAVRVTTEVYVYKNVKHGSASVKQRSGYVH</sequence>
<dbReference type="InterPro" id="IPR036397">
    <property type="entry name" value="RNaseH_sf"/>
</dbReference>
<evidence type="ECO:0000313" key="2">
    <source>
        <dbReference type="Proteomes" id="UP000478052"/>
    </source>
</evidence>